<keyword evidence="1" id="KW-0812">Transmembrane</keyword>
<protein>
    <submittedName>
        <fullName evidence="2">Transporter, MFS family</fullName>
    </submittedName>
</protein>
<accession>A0A7G2K0Q8</accession>
<evidence type="ECO:0000313" key="2">
    <source>
        <dbReference type="EMBL" id="EFA29242.1"/>
    </source>
</evidence>
<name>A0A7G2K0Q8_HAEIF</name>
<proteinExistence type="predicted"/>
<dbReference type="AlphaFoldDB" id="A0A7G2K0Q8"/>
<organism evidence="2">
    <name type="scientific">Haemophilus influenzae HK1212</name>
    <dbReference type="NCBI Taxonomy" id="456482"/>
    <lineage>
        <taxon>Bacteria</taxon>
        <taxon>Pseudomonadati</taxon>
        <taxon>Pseudomonadota</taxon>
        <taxon>Gammaproteobacteria</taxon>
        <taxon>Pasteurellales</taxon>
        <taxon>Pasteurellaceae</taxon>
        <taxon>Haemophilus</taxon>
    </lineage>
</organism>
<feature type="transmembrane region" description="Helical" evidence="1">
    <location>
        <begin position="12"/>
        <end position="34"/>
    </location>
</feature>
<sequence length="36" mass="3856">MTNKVNSYGWKALIGSAVGYAMDGFDLLILGFMLSA</sequence>
<dbReference type="EMBL" id="ABFC01000247">
    <property type="protein sequence ID" value="EFA29242.1"/>
    <property type="molecule type" value="Genomic_DNA"/>
</dbReference>
<gene>
    <name evidence="2" type="ORF">HAINFHK1212_0371</name>
</gene>
<evidence type="ECO:0000256" key="1">
    <source>
        <dbReference type="SAM" id="Phobius"/>
    </source>
</evidence>
<reference evidence="2" key="1">
    <citation type="journal article" date="2010" name="Genomics">
        <title>Tracing phylogenomic events leading to diversity of Haemophilus influenzae and the emergence of Brazilian Purpuric Fever (BPF)-associated clones.</title>
        <authorList>
            <person name="Papazisi L."/>
            <person name="Ratnayake S."/>
            <person name="Remortel B.G."/>
            <person name="Bock G.R."/>
            <person name="Liang W."/>
            <person name="Saeed A.I."/>
            <person name="Liu J."/>
            <person name="Fleischmann R.D."/>
            <person name="Kilian M."/>
            <person name="Peterson S.N."/>
        </authorList>
    </citation>
    <scope>NUCLEOTIDE SEQUENCE [LARGE SCALE GENOMIC DNA]</scope>
    <source>
        <strain evidence="2">HK1212</strain>
    </source>
</reference>
<feature type="non-terminal residue" evidence="2">
    <location>
        <position position="36"/>
    </location>
</feature>
<keyword evidence="1" id="KW-1133">Transmembrane helix</keyword>
<comment type="caution">
    <text evidence="2">The sequence shown here is derived from an EMBL/GenBank/DDBJ whole genome shotgun (WGS) entry which is preliminary data.</text>
</comment>
<keyword evidence="1" id="KW-0472">Membrane</keyword>